<protein>
    <submittedName>
        <fullName evidence="2">Enoyl Coenzyme A hydratase domain containing 2</fullName>
    </submittedName>
</protein>
<dbReference type="Bgee" id="ENSMUSG00000028601">
    <property type="expression patterns" value="Expressed in embryonic cell in blastocyst and 226 other cell types or tissues"/>
</dbReference>
<dbReference type="VEuPathDB" id="HostDB:ENSMUSG00000028601"/>
<dbReference type="ExpressionAtlas" id="E0CYT3">
    <property type="expression patterns" value="baseline and differential"/>
</dbReference>
<evidence type="ECO:0000313" key="3">
    <source>
        <dbReference type="MGI" id="MGI:1289238"/>
    </source>
</evidence>
<reference evidence="2 4" key="1">
    <citation type="journal article" date="2009" name="PLoS Biol.">
        <title>Lineage-specific biology revealed by a finished genome assembly of the mouse.</title>
        <authorList>
            <consortium name="Mouse Genome Sequencing Consortium"/>
            <person name="Church D.M."/>
            <person name="Goodstadt L."/>
            <person name="Hillier L.W."/>
            <person name="Zody M.C."/>
            <person name="Goldstein S."/>
            <person name="She X."/>
            <person name="Bult C.J."/>
            <person name="Agarwala R."/>
            <person name="Cherry J.L."/>
            <person name="DiCuccio M."/>
            <person name="Hlavina W."/>
            <person name="Kapustin Y."/>
            <person name="Meric P."/>
            <person name="Maglott D."/>
            <person name="Birtle Z."/>
            <person name="Marques A.C."/>
            <person name="Graves T."/>
            <person name="Zhou S."/>
            <person name="Teague B."/>
            <person name="Potamousis K."/>
            <person name="Churas C."/>
            <person name="Place M."/>
            <person name="Herschleb J."/>
            <person name="Runnheim R."/>
            <person name="Forrest D."/>
            <person name="Amos-Landgraf J."/>
            <person name="Schwartz D.C."/>
            <person name="Cheng Z."/>
            <person name="Lindblad-Toh K."/>
            <person name="Eichler E.E."/>
            <person name="Ponting C.P."/>
        </authorList>
    </citation>
    <scope>NUCLEOTIDE SEQUENCE [LARGE SCALE GENOMIC DNA]</scope>
    <source>
        <strain evidence="2 4">C57BL/6J</strain>
    </source>
</reference>
<dbReference type="Ensembl" id="ENSMUST00000125647.8">
    <property type="protein sequence ID" value="ENSMUSP00000123913.2"/>
    <property type="gene ID" value="ENSMUSG00000028601.19"/>
</dbReference>
<reference evidence="2" key="3">
    <citation type="submission" date="2025-08" db="UniProtKB">
        <authorList>
            <consortium name="Ensembl"/>
        </authorList>
    </citation>
    <scope>IDENTIFICATION</scope>
    <source>
        <strain evidence="2">C57BL/6J</strain>
    </source>
</reference>
<dbReference type="Antibodypedia" id="19158">
    <property type="antibodies" value="98 antibodies from 19 providers"/>
</dbReference>
<dbReference type="MGI" id="MGI:1289238">
    <property type="gene designation" value="Echdc2"/>
</dbReference>
<evidence type="ECO:0000313" key="4">
    <source>
        <dbReference type="Proteomes" id="UP000000589"/>
    </source>
</evidence>
<organism evidence="2 4">
    <name type="scientific">Mus musculus</name>
    <name type="common">Mouse</name>
    <dbReference type="NCBI Taxonomy" id="10090"/>
    <lineage>
        <taxon>Eukaryota</taxon>
        <taxon>Metazoa</taxon>
        <taxon>Chordata</taxon>
        <taxon>Craniata</taxon>
        <taxon>Vertebrata</taxon>
        <taxon>Euteleostomi</taxon>
        <taxon>Mammalia</taxon>
        <taxon>Eutheria</taxon>
        <taxon>Euarchontoglires</taxon>
        <taxon>Glires</taxon>
        <taxon>Rodentia</taxon>
        <taxon>Myomorpha</taxon>
        <taxon>Muroidea</taxon>
        <taxon>Muridae</taxon>
        <taxon>Murinae</taxon>
        <taxon>Mus</taxon>
        <taxon>Mus</taxon>
    </lineage>
</organism>
<sequence>MLRVLPRALRLPCSWRFSGARDCASHATTRTPEIQVQALTGPNQAAGSSGPASGRPASPGPALQKCGEGSVLCRCRPEGAGADE</sequence>
<name>E0CYT3_MOUSE</name>
<dbReference type="GeneTree" id="ENSGT00940000158798"/>
<accession>E0CYT3</accession>
<reference evidence="2" key="4">
    <citation type="submission" date="2025-09" db="UniProtKB">
        <authorList>
            <consortium name="Ensembl"/>
        </authorList>
    </citation>
    <scope>IDENTIFICATION</scope>
    <source>
        <strain evidence="2">C57BL/6J</strain>
    </source>
</reference>
<evidence type="ECO:0000256" key="1">
    <source>
        <dbReference type="SAM" id="MobiDB-lite"/>
    </source>
</evidence>
<reference evidence="2 4" key="2">
    <citation type="journal article" date="2011" name="PLoS Biol.">
        <title>Modernizing reference genome assemblies.</title>
        <authorList>
            <person name="Church D.M."/>
            <person name="Schneider V.A."/>
            <person name="Graves T."/>
            <person name="Auger K."/>
            <person name="Cunningham F."/>
            <person name="Bouk N."/>
            <person name="Chen H.C."/>
            <person name="Agarwala R."/>
            <person name="McLaren W.M."/>
            <person name="Ritchie G.R."/>
            <person name="Albracht D."/>
            <person name="Kremitzki M."/>
            <person name="Rock S."/>
            <person name="Kotkiewicz H."/>
            <person name="Kremitzki C."/>
            <person name="Wollam A."/>
            <person name="Trani L."/>
            <person name="Fulton L."/>
            <person name="Fulton R."/>
            <person name="Matthews L."/>
            <person name="Whitehead S."/>
            <person name="Chow W."/>
            <person name="Torrance J."/>
            <person name="Dunn M."/>
            <person name="Harden G."/>
            <person name="Threadgold G."/>
            <person name="Wood J."/>
            <person name="Collins J."/>
            <person name="Heath P."/>
            <person name="Griffiths G."/>
            <person name="Pelan S."/>
            <person name="Grafham D."/>
            <person name="Eichler E.E."/>
            <person name="Weinstock G."/>
            <person name="Mardis E.R."/>
            <person name="Wilson R.K."/>
            <person name="Howe K."/>
            <person name="Flicek P."/>
            <person name="Hubbard T."/>
        </authorList>
    </citation>
    <scope>NUCLEOTIDE SEQUENCE [LARGE SCALE GENOMIC DNA]</scope>
    <source>
        <strain evidence="2 4">C57BL/6J</strain>
    </source>
</reference>
<feature type="region of interest" description="Disordered" evidence="1">
    <location>
        <begin position="27"/>
        <end position="66"/>
    </location>
</feature>
<feature type="compositionally biased region" description="Polar residues" evidence="1">
    <location>
        <begin position="27"/>
        <end position="43"/>
    </location>
</feature>
<dbReference type="Proteomes" id="UP000000589">
    <property type="component" value="Chromosome 4"/>
</dbReference>
<keyword evidence="4" id="KW-1185">Reference proteome</keyword>
<feature type="compositionally biased region" description="Low complexity" evidence="1">
    <location>
        <begin position="45"/>
        <end position="62"/>
    </location>
</feature>
<evidence type="ECO:0000313" key="2">
    <source>
        <dbReference type="Ensembl" id="ENSMUSP00000123913.2"/>
    </source>
</evidence>
<dbReference type="AlphaFoldDB" id="E0CYT3"/>
<dbReference type="AGR" id="MGI:1289238"/>
<dbReference type="HOGENOM" id="CLU_2526879_0_0_1"/>
<gene>
    <name evidence="2 3" type="primary">Echdc2</name>
</gene>
<proteinExistence type="predicted"/>